<evidence type="ECO:0008006" key="3">
    <source>
        <dbReference type="Google" id="ProtNLM"/>
    </source>
</evidence>
<proteinExistence type="predicted"/>
<dbReference type="EMBL" id="CP108195">
    <property type="protein sequence ID" value="WTS17685.1"/>
    <property type="molecule type" value="Genomic_DNA"/>
</dbReference>
<sequence length="412" mass="43964">MRGAPGVRRGGEGRGTGRVTVAVLTVLLTAGGCATGSGGTADSSGKDVPPKASAGSLTWEFEHIADFSGKITDVAALAKDDVWAVATENNGESNAHLLHYDGTHWKRESLPEALGTSLYPPALEEVGEKTLWLRPQTAEDASAVNRWAQWDGSRWSPVPNPPPGSAGDFEATGPDDIWTLDAAKQTAQHWNGTRWTTTRLPYGTSDLAIVGPADVWAVGSRSTGPGTELGTGEGYSQPASMHWDGTSWKPVDTPQAHFKDPVPPEPSAVLSQVFALDSGEIRAYGINSFNHGEVDNEPADQFLRLRWDGSTWVEQEPAPGGCALRTPVAQDDKGLFLDGNWYLTDDGACVKIERHRLPLSTGARKGSNQSLWLEEIHRVPGTGEWLGAGHVQVNQSGDPFGAPVVVRLKRGG</sequence>
<reference evidence="2" key="1">
    <citation type="submission" date="2022-10" db="EMBL/GenBank/DDBJ databases">
        <title>The complete genomes of actinobacterial strains from the NBC collection.</title>
        <authorList>
            <person name="Joergensen T.S."/>
            <person name="Alvarez Arevalo M."/>
            <person name="Sterndorff E.B."/>
            <person name="Faurdal D."/>
            <person name="Vuksanovic O."/>
            <person name="Mourched A.-S."/>
            <person name="Charusanti P."/>
            <person name="Shaw S."/>
            <person name="Blin K."/>
            <person name="Weber T."/>
        </authorList>
    </citation>
    <scope>NUCLEOTIDE SEQUENCE</scope>
    <source>
        <strain evidence="2">NBC_00119</strain>
    </source>
</reference>
<accession>A0AAU1UKC9</accession>
<protein>
    <recommendedName>
        <fullName evidence="3">Secreted protein</fullName>
    </recommendedName>
</protein>
<dbReference type="AlphaFoldDB" id="A0AAU1UKC9"/>
<evidence type="ECO:0000313" key="2">
    <source>
        <dbReference type="EMBL" id="WTS17685.1"/>
    </source>
</evidence>
<organism evidence="2">
    <name type="scientific">Streptomyces sp. NBC_00119</name>
    <dbReference type="NCBI Taxonomy" id="2975659"/>
    <lineage>
        <taxon>Bacteria</taxon>
        <taxon>Bacillati</taxon>
        <taxon>Actinomycetota</taxon>
        <taxon>Actinomycetes</taxon>
        <taxon>Kitasatosporales</taxon>
        <taxon>Streptomycetaceae</taxon>
        <taxon>Streptomyces</taxon>
    </lineage>
</organism>
<dbReference type="PROSITE" id="PS51257">
    <property type="entry name" value="PROKAR_LIPOPROTEIN"/>
    <property type="match status" value="1"/>
</dbReference>
<gene>
    <name evidence="2" type="ORF">OHU69_45670</name>
</gene>
<evidence type="ECO:0000256" key="1">
    <source>
        <dbReference type="SAM" id="MobiDB-lite"/>
    </source>
</evidence>
<name>A0AAU1UKC9_9ACTN</name>
<feature type="region of interest" description="Disordered" evidence="1">
    <location>
        <begin position="152"/>
        <end position="171"/>
    </location>
</feature>